<accession>A0AAV2I0H2</accession>
<evidence type="ECO:0000256" key="2">
    <source>
        <dbReference type="SAM" id="SignalP"/>
    </source>
</evidence>
<keyword evidence="2" id="KW-0732">Signal</keyword>
<evidence type="ECO:0000313" key="4">
    <source>
        <dbReference type="Proteomes" id="UP001497497"/>
    </source>
</evidence>
<reference evidence="3 4" key="1">
    <citation type="submission" date="2024-04" db="EMBL/GenBank/DDBJ databases">
        <authorList>
            <consortium name="Genoscope - CEA"/>
            <person name="William W."/>
        </authorList>
    </citation>
    <scope>NUCLEOTIDE SEQUENCE [LARGE SCALE GENOMIC DNA]</scope>
</reference>
<evidence type="ECO:0000256" key="1">
    <source>
        <dbReference type="SAM" id="MobiDB-lite"/>
    </source>
</evidence>
<feature type="chain" id="PRO_5043618005" evidence="2">
    <location>
        <begin position="22"/>
        <end position="264"/>
    </location>
</feature>
<proteinExistence type="predicted"/>
<feature type="compositionally biased region" description="Basic and acidic residues" evidence="1">
    <location>
        <begin position="189"/>
        <end position="254"/>
    </location>
</feature>
<name>A0AAV2I0H2_LYMST</name>
<feature type="region of interest" description="Disordered" evidence="1">
    <location>
        <begin position="174"/>
        <end position="264"/>
    </location>
</feature>
<organism evidence="3 4">
    <name type="scientific">Lymnaea stagnalis</name>
    <name type="common">Great pond snail</name>
    <name type="synonym">Helix stagnalis</name>
    <dbReference type="NCBI Taxonomy" id="6523"/>
    <lineage>
        <taxon>Eukaryota</taxon>
        <taxon>Metazoa</taxon>
        <taxon>Spiralia</taxon>
        <taxon>Lophotrochozoa</taxon>
        <taxon>Mollusca</taxon>
        <taxon>Gastropoda</taxon>
        <taxon>Heterobranchia</taxon>
        <taxon>Euthyneura</taxon>
        <taxon>Panpulmonata</taxon>
        <taxon>Hygrophila</taxon>
        <taxon>Lymnaeoidea</taxon>
        <taxon>Lymnaeidae</taxon>
        <taxon>Lymnaea</taxon>
    </lineage>
</organism>
<comment type="caution">
    <text evidence="3">The sequence shown here is derived from an EMBL/GenBank/DDBJ whole genome shotgun (WGS) entry which is preliminary data.</text>
</comment>
<protein>
    <submittedName>
        <fullName evidence="3">Uncharacterized protein</fullName>
    </submittedName>
</protein>
<dbReference type="EMBL" id="CAXITT010000302">
    <property type="protein sequence ID" value="CAL1538543.1"/>
    <property type="molecule type" value="Genomic_DNA"/>
</dbReference>
<gene>
    <name evidence="3" type="ORF">GSLYS_00012364001</name>
</gene>
<keyword evidence="4" id="KW-1185">Reference proteome</keyword>
<dbReference type="AlphaFoldDB" id="A0AAV2I0H2"/>
<dbReference type="Proteomes" id="UP001497497">
    <property type="component" value="Unassembled WGS sequence"/>
</dbReference>
<feature type="signal peptide" evidence="2">
    <location>
        <begin position="1"/>
        <end position="21"/>
    </location>
</feature>
<sequence length="264" mass="29560">MARLELLLTVLAVCILYPAAGKDDFLEDVVLEAMTLTLFPGYLKTEEEFNAIREQNRKLMSQRERASCDKHKSVVNHACCQSEDSVYSPSELLDANNQMRKLVHFHARRQYFPTETCVQVSNCQACGCAMVNQTFSALVENPNFPHSSPFRVQLWLVSAPTFCRCFNNRHGGQTPSQGDIYGMDEDDDNGKGENDYGKGENDYGKGENDYGKGENDYGKGENDYGKGENDYGKGENDYGKGENDYGKGENDDAVKGNVFENDEL</sequence>
<evidence type="ECO:0000313" key="3">
    <source>
        <dbReference type="EMBL" id="CAL1538543.1"/>
    </source>
</evidence>